<dbReference type="SUPFAM" id="SSF48179">
    <property type="entry name" value="6-phosphogluconate dehydrogenase C-terminal domain-like"/>
    <property type="match status" value="1"/>
</dbReference>
<dbReference type="InterPro" id="IPR006168">
    <property type="entry name" value="G3P_DH_NAD-dep"/>
</dbReference>
<proteinExistence type="inferred from homology"/>
<evidence type="ECO:0000256" key="2">
    <source>
        <dbReference type="ARBA" id="ARBA00022516"/>
    </source>
</evidence>
<evidence type="ECO:0000259" key="12">
    <source>
        <dbReference type="Pfam" id="PF01210"/>
    </source>
</evidence>
<dbReference type="EC" id="1.1.1.94" evidence="11"/>
<evidence type="ECO:0000256" key="6">
    <source>
        <dbReference type="ARBA" id="ARBA00023264"/>
    </source>
</evidence>
<evidence type="ECO:0000256" key="10">
    <source>
        <dbReference type="RuleBase" id="RU000437"/>
    </source>
</evidence>
<feature type="binding site" evidence="8">
    <location>
        <begin position="256"/>
        <end position="257"/>
    </location>
    <ligand>
        <name>substrate</name>
    </ligand>
</feature>
<dbReference type="PANTHER" id="PTHR11728">
    <property type="entry name" value="GLYCEROL-3-PHOSPHATE DEHYDROGENASE"/>
    <property type="match status" value="1"/>
</dbReference>
<evidence type="ECO:0000256" key="3">
    <source>
        <dbReference type="ARBA" id="ARBA00023002"/>
    </source>
</evidence>
<keyword evidence="2" id="KW-0444">Lipid biosynthesis</keyword>
<feature type="binding site" evidence="8">
    <location>
        <position position="107"/>
    </location>
    <ligand>
        <name>substrate</name>
    </ligand>
</feature>
<dbReference type="GO" id="GO:0005829">
    <property type="term" value="C:cytosol"/>
    <property type="evidence" value="ECO:0007669"/>
    <property type="project" value="TreeGrafter"/>
</dbReference>
<name>A0A9D1WA53_9SPHI</name>
<dbReference type="EMBL" id="DXEZ01000255">
    <property type="protein sequence ID" value="HIX55204.1"/>
    <property type="molecule type" value="Genomic_DNA"/>
</dbReference>
<evidence type="ECO:0000256" key="7">
    <source>
        <dbReference type="PIRSR" id="PIRSR000114-1"/>
    </source>
</evidence>
<evidence type="ECO:0000256" key="11">
    <source>
        <dbReference type="RuleBase" id="RU000439"/>
    </source>
</evidence>
<evidence type="ECO:0000256" key="4">
    <source>
        <dbReference type="ARBA" id="ARBA00023098"/>
    </source>
</evidence>
<dbReference type="InterPro" id="IPR036291">
    <property type="entry name" value="NAD(P)-bd_dom_sf"/>
</dbReference>
<sequence>MDKISVIGSGSWATALVKIFTENKCKVNWYVRRSHVAKQINESGRNPNYISYLTLDIDYLEASSNLEEVVSSSDYVLFALPSAFVADLVGRLDPEIFKTKKILVSIKGMVSKTNQTPLAFIVDQLKLTPEDAIVLGGPCHAEEIAQSRKTYMTIAGKDTQLIEEVLPSFQSTYIQLQKSGDIWGIEYAAIYKNVVGVACGIAKGLNYGDNFQAVLVANAIEELTKLLDLLSAPEQTLNSSSYLGDLLVTGYSNLSRNRTFGELIGRGYNTPDAERAMSMVAEGYYAVKGLYPLIEEDINDFPILSTVYRIIYNNISPFTEFKLLEKKLR</sequence>
<keyword evidence="6" id="KW-1208">Phospholipid metabolism</keyword>
<gene>
    <name evidence="14" type="ORF">H9853_09260</name>
</gene>
<evidence type="ECO:0000313" key="15">
    <source>
        <dbReference type="Proteomes" id="UP000824156"/>
    </source>
</evidence>
<accession>A0A9D1WA53</accession>
<evidence type="ECO:0000256" key="1">
    <source>
        <dbReference type="ARBA" id="ARBA00011009"/>
    </source>
</evidence>
<comment type="catalytic activity">
    <reaction evidence="11">
        <text>sn-glycerol 3-phosphate + NADP(+) = dihydroxyacetone phosphate + NADPH + H(+)</text>
        <dbReference type="Rhea" id="RHEA:11096"/>
        <dbReference type="ChEBI" id="CHEBI:15378"/>
        <dbReference type="ChEBI" id="CHEBI:57597"/>
        <dbReference type="ChEBI" id="CHEBI:57642"/>
        <dbReference type="ChEBI" id="CHEBI:57783"/>
        <dbReference type="ChEBI" id="CHEBI:58349"/>
        <dbReference type="EC" id="1.1.1.94"/>
    </reaction>
</comment>
<feature type="domain" description="Glycerol-3-phosphate dehydrogenase NAD-dependent C-terminal" evidence="13">
    <location>
        <begin position="181"/>
        <end position="317"/>
    </location>
</feature>
<dbReference type="GO" id="GO:0008654">
    <property type="term" value="P:phospholipid biosynthetic process"/>
    <property type="evidence" value="ECO:0007669"/>
    <property type="project" value="UniProtKB-KW"/>
</dbReference>
<comment type="caution">
    <text evidence="14">The sequence shown here is derived from an EMBL/GenBank/DDBJ whole genome shotgun (WGS) entry which is preliminary data.</text>
</comment>
<evidence type="ECO:0000256" key="5">
    <source>
        <dbReference type="ARBA" id="ARBA00023209"/>
    </source>
</evidence>
<reference evidence="14" key="2">
    <citation type="submission" date="2021-04" db="EMBL/GenBank/DDBJ databases">
        <authorList>
            <person name="Gilroy R."/>
        </authorList>
    </citation>
    <scope>NUCLEOTIDE SEQUENCE</scope>
    <source>
        <strain evidence="14">1719</strain>
    </source>
</reference>
<dbReference type="Gene3D" id="3.40.50.720">
    <property type="entry name" value="NAD(P)-binding Rossmann-like Domain"/>
    <property type="match status" value="1"/>
</dbReference>
<dbReference type="InterPro" id="IPR013328">
    <property type="entry name" value="6PGD_dom2"/>
</dbReference>
<reference evidence="14" key="1">
    <citation type="journal article" date="2021" name="PeerJ">
        <title>Extensive microbial diversity within the chicken gut microbiome revealed by metagenomics and culture.</title>
        <authorList>
            <person name="Gilroy R."/>
            <person name="Ravi A."/>
            <person name="Getino M."/>
            <person name="Pursley I."/>
            <person name="Horton D.L."/>
            <person name="Alikhan N.F."/>
            <person name="Baker D."/>
            <person name="Gharbi K."/>
            <person name="Hall N."/>
            <person name="Watson M."/>
            <person name="Adriaenssens E.M."/>
            <person name="Foster-Nyarko E."/>
            <person name="Jarju S."/>
            <person name="Secka A."/>
            <person name="Antonio M."/>
            <person name="Oren A."/>
            <person name="Chaudhuri R.R."/>
            <person name="La Ragione R."/>
            <person name="Hildebrand F."/>
            <person name="Pallen M.J."/>
        </authorList>
    </citation>
    <scope>NUCLEOTIDE SEQUENCE</scope>
    <source>
        <strain evidence="14">1719</strain>
    </source>
</reference>
<feature type="domain" description="Glycerol-3-phosphate dehydrogenase NAD-dependent N-terminal" evidence="12">
    <location>
        <begin position="3"/>
        <end position="160"/>
    </location>
</feature>
<evidence type="ECO:0000256" key="8">
    <source>
        <dbReference type="PIRSR" id="PIRSR000114-2"/>
    </source>
</evidence>
<dbReference type="Proteomes" id="UP000824156">
    <property type="component" value="Unassembled WGS sequence"/>
</dbReference>
<dbReference type="AlphaFoldDB" id="A0A9D1WA53"/>
<protein>
    <recommendedName>
        <fullName evidence="11">Glycerol-3-phosphate dehydrogenase</fullName>
        <ecNumber evidence="11">1.1.1.94</ecNumber>
    </recommendedName>
</protein>
<feature type="active site" description="Proton acceptor" evidence="7">
    <location>
        <position position="192"/>
    </location>
</feature>
<dbReference type="GO" id="GO:0005975">
    <property type="term" value="P:carbohydrate metabolic process"/>
    <property type="evidence" value="ECO:0007669"/>
    <property type="project" value="InterPro"/>
</dbReference>
<feature type="binding site" evidence="9">
    <location>
        <position position="84"/>
    </location>
    <ligand>
        <name>NAD(+)</name>
        <dbReference type="ChEBI" id="CHEBI:57540"/>
    </ligand>
</feature>
<keyword evidence="4" id="KW-0443">Lipid metabolism</keyword>
<dbReference type="GO" id="GO:0046168">
    <property type="term" value="P:glycerol-3-phosphate catabolic process"/>
    <property type="evidence" value="ECO:0007669"/>
    <property type="project" value="InterPro"/>
</dbReference>
<evidence type="ECO:0000256" key="9">
    <source>
        <dbReference type="PIRSR" id="PIRSR000114-3"/>
    </source>
</evidence>
<keyword evidence="5" id="KW-0594">Phospholipid biosynthesis</keyword>
<dbReference type="Pfam" id="PF01210">
    <property type="entry name" value="NAD_Gly3P_dh_N"/>
    <property type="match status" value="1"/>
</dbReference>
<dbReference type="Pfam" id="PF07479">
    <property type="entry name" value="NAD_Gly3P_dh_C"/>
    <property type="match status" value="1"/>
</dbReference>
<dbReference type="InterPro" id="IPR011128">
    <property type="entry name" value="G3P_DH_NAD-dep_N"/>
</dbReference>
<evidence type="ECO:0000313" key="14">
    <source>
        <dbReference type="EMBL" id="HIX55204.1"/>
    </source>
</evidence>
<dbReference type="InterPro" id="IPR008927">
    <property type="entry name" value="6-PGluconate_DH-like_C_sf"/>
</dbReference>
<comment type="similarity">
    <text evidence="1 10">Belongs to the NAD-dependent glycerol-3-phosphate dehydrogenase family.</text>
</comment>
<organism evidence="14 15">
    <name type="scientific">Candidatus Sphingobacterium stercoripullorum</name>
    <dbReference type="NCBI Taxonomy" id="2838759"/>
    <lineage>
        <taxon>Bacteria</taxon>
        <taxon>Pseudomonadati</taxon>
        <taxon>Bacteroidota</taxon>
        <taxon>Sphingobacteriia</taxon>
        <taxon>Sphingobacteriales</taxon>
        <taxon>Sphingobacteriaceae</taxon>
        <taxon>Sphingobacterium</taxon>
    </lineage>
</organism>
<dbReference type="GO" id="GO:0051287">
    <property type="term" value="F:NAD binding"/>
    <property type="evidence" value="ECO:0007669"/>
    <property type="project" value="InterPro"/>
</dbReference>
<dbReference type="PIRSF" id="PIRSF000114">
    <property type="entry name" value="Glycerol-3-P_dh"/>
    <property type="match status" value="1"/>
</dbReference>
<dbReference type="InterPro" id="IPR006109">
    <property type="entry name" value="G3P_DH_NAD-dep_C"/>
</dbReference>
<keyword evidence="3 10" id="KW-0560">Oxidoreductase</keyword>
<dbReference type="GO" id="GO:0047952">
    <property type="term" value="F:glycerol-3-phosphate dehydrogenase [NAD(P)+] activity"/>
    <property type="evidence" value="ECO:0007669"/>
    <property type="project" value="UniProtKB-EC"/>
</dbReference>
<dbReference type="PROSITE" id="PS00957">
    <property type="entry name" value="NAD_G3PDH"/>
    <property type="match status" value="1"/>
</dbReference>
<feature type="binding site" evidence="9">
    <location>
        <position position="256"/>
    </location>
    <ligand>
        <name>NAD(+)</name>
        <dbReference type="ChEBI" id="CHEBI:57540"/>
    </ligand>
</feature>
<evidence type="ECO:0000259" key="13">
    <source>
        <dbReference type="Pfam" id="PF07479"/>
    </source>
</evidence>
<dbReference type="SUPFAM" id="SSF51735">
    <property type="entry name" value="NAD(P)-binding Rossmann-fold domains"/>
    <property type="match status" value="1"/>
</dbReference>
<keyword evidence="9 10" id="KW-0520">NAD</keyword>
<feature type="binding site" evidence="9">
    <location>
        <position position="141"/>
    </location>
    <ligand>
        <name>NAD(+)</name>
        <dbReference type="ChEBI" id="CHEBI:57540"/>
    </ligand>
</feature>
<dbReference type="PANTHER" id="PTHR11728:SF1">
    <property type="entry name" value="GLYCEROL-3-PHOSPHATE DEHYDROGENASE [NAD(+)] 2, CHLOROPLASTIC"/>
    <property type="match status" value="1"/>
</dbReference>
<dbReference type="PRINTS" id="PR00077">
    <property type="entry name" value="GPDHDRGNASE"/>
</dbReference>
<dbReference type="Gene3D" id="1.10.1040.10">
    <property type="entry name" value="N-(1-d-carboxylethyl)-l-norvaline Dehydrogenase, domain 2"/>
    <property type="match status" value="1"/>
</dbReference>